<dbReference type="InterPro" id="IPR027417">
    <property type="entry name" value="P-loop_NTPase"/>
</dbReference>
<gene>
    <name evidence="10 14" type="primary">rsgA</name>
    <name evidence="14" type="ORF">MKW35_09725</name>
</gene>
<evidence type="ECO:0000256" key="3">
    <source>
        <dbReference type="ARBA" id="ARBA00022723"/>
    </source>
</evidence>
<keyword evidence="4 10" id="KW-0699">rRNA-binding</keyword>
<sequence>MALEDLGYSKTLEDYRQQHNLGAFEVGRVAQEHKDRYVVVTDAKTLDGELIGNLRYTATSRNDLPVVGDWVAISEYDEGKGLIHAVLPRFSVLERQAIGKYGEAQLIASNVDYGLIIQSVNRDFNINRLERYLTLCYASKIKPIIVVTKTDLTDVQKVNVLLDEINNRIKNVSIVAVSNKTQMGMDDLKKLIYKGKTYCLLGSSGVGKSSLINSLSGAYLMKTGSISERIDRGKHVTTHRELISLINGAILIDNPGMREVGITDASGGLESTFEKIYELTQHCKFSDCTHTTEQGCAVISAIEKGEIEESFFENYLKMEREKEHFESTVAEKRKKDKDFGKMIKQYKKSKNSNRN</sequence>
<keyword evidence="9 10" id="KW-0342">GTP-binding</keyword>
<evidence type="ECO:0000256" key="7">
    <source>
        <dbReference type="ARBA" id="ARBA00022833"/>
    </source>
</evidence>
<evidence type="ECO:0000256" key="2">
    <source>
        <dbReference type="ARBA" id="ARBA00022517"/>
    </source>
</evidence>
<keyword evidence="3 10" id="KW-0479">Metal-binding</keyword>
<feature type="binding site" evidence="10">
    <location>
        <begin position="148"/>
        <end position="151"/>
    </location>
    <ligand>
        <name>GTP</name>
        <dbReference type="ChEBI" id="CHEBI:37565"/>
    </ligand>
</feature>
<dbReference type="HAMAP" id="MF_01820">
    <property type="entry name" value="GTPase_RsgA"/>
    <property type="match status" value="1"/>
</dbReference>
<dbReference type="EMBL" id="JAKVQD010000003">
    <property type="protein sequence ID" value="MCH4552900.1"/>
    <property type="molecule type" value="Genomic_DNA"/>
</dbReference>
<dbReference type="NCBIfam" id="TIGR00157">
    <property type="entry name" value="ribosome small subunit-dependent GTPase A"/>
    <property type="match status" value="1"/>
</dbReference>
<dbReference type="PANTHER" id="PTHR32120">
    <property type="entry name" value="SMALL RIBOSOMAL SUBUNIT BIOGENESIS GTPASE RSGA"/>
    <property type="match status" value="1"/>
</dbReference>
<dbReference type="SUPFAM" id="SSF50249">
    <property type="entry name" value="Nucleic acid-binding proteins"/>
    <property type="match status" value="1"/>
</dbReference>
<dbReference type="PROSITE" id="PS50936">
    <property type="entry name" value="ENGC_GTPASE"/>
    <property type="match status" value="1"/>
</dbReference>
<dbReference type="EC" id="3.6.1.-" evidence="10"/>
<feature type="binding site" evidence="10">
    <location>
        <begin position="202"/>
        <end position="210"/>
    </location>
    <ligand>
        <name>GTP</name>
        <dbReference type="ChEBI" id="CHEBI:37565"/>
    </ligand>
</feature>
<dbReference type="PROSITE" id="PS51721">
    <property type="entry name" value="G_CP"/>
    <property type="match status" value="1"/>
</dbReference>
<comment type="cofactor">
    <cofactor evidence="10">
        <name>Zn(2+)</name>
        <dbReference type="ChEBI" id="CHEBI:29105"/>
    </cofactor>
    <text evidence="10">Binds 1 zinc ion per subunit.</text>
</comment>
<keyword evidence="5 10" id="KW-0547">Nucleotide-binding</keyword>
<dbReference type="InterPro" id="IPR004881">
    <property type="entry name" value="Ribosome_biogen_GTPase_RsgA"/>
</dbReference>
<dbReference type="Proteomes" id="UP001156141">
    <property type="component" value="Unassembled WGS sequence"/>
</dbReference>
<feature type="region of interest" description="Disordered" evidence="11">
    <location>
        <begin position="326"/>
        <end position="355"/>
    </location>
</feature>
<dbReference type="Gene3D" id="2.40.50.140">
    <property type="entry name" value="Nucleic acid-binding proteins"/>
    <property type="match status" value="1"/>
</dbReference>
<keyword evidence="15" id="KW-1185">Reference proteome</keyword>
<comment type="subunit">
    <text evidence="10">Monomer. Associates with 30S ribosomal subunit, binds 16S rRNA.</text>
</comment>
<feature type="compositionally biased region" description="Basic and acidic residues" evidence="11">
    <location>
        <begin position="326"/>
        <end position="341"/>
    </location>
</feature>
<dbReference type="InterPro" id="IPR010914">
    <property type="entry name" value="RsgA_GTPase_dom"/>
</dbReference>
<comment type="similarity">
    <text evidence="10">Belongs to the TRAFAC class YlqF/YawG GTPase family. RsgA subfamily.</text>
</comment>
<dbReference type="Pfam" id="PF03193">
    <property type="entry name" value="RsgA_GTPase"/>
    <property type="match status" value="1"/>
</dbReference>
<evidence type="ECO:0000313" key="14">
    <source>
        <dbReference type="EMBL" id="MCH4552900.1"/>
    </source>
</evidence>
<feature type="binding site" evidence="10">
    <location>
        <position position="290"/>
    </location>
    <ligand>
        <name>Zn(2+)</name>
        <dbReference type="ChEBI" id="CHEBI:29105"/>
    </ligand>
</feature>
<keyword evidence="7 10" id="KW-0862">Zinc</keyword>
<keyword evidence="1 10" id="KW-0963">Cytoplasm</keyword>
<dbReference type="Gene3D" id="3.40.50.300">
    <property type="entry name" value="P-loop containing nucleotide triphosphate hydrolases"/>
    <property type="match status" value="1"/>
</dbReference>
<evidence type="ECO:0000256" key="9">
    <source>
        <dbReference type="ARBA" id="ARBA00023134"/>
    </source>
</evidence>
<keyword evidence="8 10" id="KW-0694">RNA-binding</keyword>
<feature type="binding site" evidence="10">
    <location>
        <position position="283"/>
    </location>
    <ligand>
        <name>Zn(2+)</name>
        <dbReference type="ChEBI" id="CHEBI:29105"/>
    </ligand>
</feature>
<evidence type="ECO:0000259" key="12">
    <source>
        <dbReference type="PROSITE" id="PS50936"/>
    </source>
</evidence>
<evidence type="ECO:0000256" key="11">
    <source>
        <dbReference type="SAM" id="MobiDB-lite"/>
    </source>
</evidence>
<feature type="compositionally biased region" description="Basic residues" evidence="11">
    <location>
        <begin position="344"/>
        <end position="355"/>
    </location>
</feature>
<dbReference type="RefSeq" id="WP_240573287.1">
    <property type="nucleotide sequence ID" value="NZ_CP136709.1"/>
</dbReference>
<evidence type="ECO:0000256" key="6">
    <source>
        <dbReference type="ARBA" id="ARBA00022801"/>
    </source>
</evidence>
<evidence type="ECO:0000256" key="4">
    <source>
        <dbReference type="ARBA" id="ARBA00022730"/>
    </source>
</evidence>
<evidence type="ECO:0000313" key="15">
    <source>
        <dbReference type="Proteomes" id="UP001156141"/>
    </source>
</evidence>
<keyword evidence="2 10" id="KW-0690">Ribosome biogenesis</keyword>
<protein>
    <recommendedName>
        <fullName evidence="10">Small ribosomal subunit biogenesis GTPase RsgA</fullName>
        <ecNumber evidence="10">3.6.1.-</ecNumber>
    </recommendedName>
</protein>
<evidence type="ECO:0000256" key="5">
    <source>
        <dbReference type="ARBA" id="ARBA00022741"/>
    </source>
</evidence>
<name>A0ABS9RIX0_9FLAO</name>
<accession>A0ABS9RIX0</accession>
<dbReference type="PANTHER" id="PTHR32120:SF10">
    <property type="entry name" value="SMALL RIBOSOMAL SUBUNIT BIOGENESIS GTPASE RSGA"/>
    <property type="match status" value="1"/>
</dbReference>
<keyword evidence="6 10" id="KW-0378">Hydrolase</keyword>
<organism evidence="14 15">
    <name type="scientific">Aestuariibaculum lutulentum</name>
    <dbReference type="NCBI Taxonomy" id="2920935"/>
    <lineage>
        <taxon>Bacteria</taxon>
        <taxon>Pseudomonadati</taxon>
        <taxon>Bacteroidota</taxon>
        <taxon>Flavobacteriia</taxon>
        <taxon>Flavobacteriales</taxon>
        <taxon>Flavobacteriaceae</taxon>
    </lineage>
</organism>
<evidence type="ECO:0000256" key="8">
    <source>
        <dbReference type="ARBA" id="ARBA00022884"/>
    </source>
</evidence>
<comment type="caution">
    <text evidence="14">The sequence shown here is derived from an EMBL/GenBank/DDBJ whole genome shotgun (WGS) entry which is preliminary data.</text>
</comment>
<comment type="subcellular location">
    <subcellularLocation>
        <location evidence="10">Cytoplasm</location>
    </subcellularLocation>
</comment>
<dbReference type="SUPFAM" id="SSF52540">
    <property type="entry name" value="P-loop containing nucleoside triphosphate hydrolases"/>
    <property type="match status" value="1"/>
</dbReference>
<dbReference type="Gene3D" id="1.10.40.50">
    <property type="entry name" value="Probable gtpase engc, domain 3"/>
    <property type="match status" value="1"/>
</dbReference>
<proteinExistence type="inferred from homology"/>
<dbReference type="InterPro" id="IPR012340">
    <property type="entry name" value="NA-bd_OB-fold"/>
</dbReference>
<dbReference type="InterPro" id="IPR030378">
    <property type="entry name" value="G_CP_dom"/>
</dbReference>
<feature type="binding site" evidence="10">
    <location>
        <position position="296"/>
    </location>
    <ligand>
        <name>Zn(2+)</name>
        <dbReference type="ChEBI" id="CHEBI:29105"/>
    </ligand>
</feature>
<comment type="function">
    <text evidence="10">One of several proteins that assist in the late maturation steps of the functional core of the 30S ribosomal subunit. Helps release RbfA from mature subunits. May play a role in the assembly of ribosomal proteins into the subunit. Circularly permuted GTPase that catalyzes slow GTP hydrolysis, GTPase activity is stimulated by the 30S ribosomal subunit.</text>
</comment>
<dbReference type="CDD" id="cd01854">
    <property type="entry name" value="YjeQ_EngC"/>
    <property type="match status" value="1"/>
</dbReference>
<feature type="domain" description="EngC GTPase" evidence="12">
    <location>
        <begin position="109"/>
        <end position="258"/>
    </location>
</feature>
<evidence type="ECO:0000256" key="10">
    <source>
        <dbReference type="HAMAP-Rule" id="MF_01820"/>
    </source>
</evidence>
<evidence type="ECO:0000259" key="13">
    <source>
        <dbReference type="PROSITE" id="PS51721"/>
    </source>
</evidence>
<feature type="binding site" evidence="10">
    <location>
        <position position="288"/>
    </location>
    <ligand>
        <name>Zn(2+)</name>
        <dbReference type="ChEBI" id="CHEBI:29105"/>
    </ligand>
</feature>
<evidence type="ECO:0000256" key="1">
    <source>
        <dbReference type="ARBA" id="ARBA00022490"/>
    </source>
</evidence>
<reference evidence="14" key="1">
    <citation type="submission" date="2022-02" db="EMBL/GenBank/DDBJ databases">
        <title>Aestuariibaculum sp., a marine bacterium isolated from sediment in Guangxi.</title>
        <authorList>
            <person name="Ying J."/>
        </authorList>
    </citation>
    <scope>NUCLEOTIDE SEQUENCE</scope>
    <source>
        <strain evidence="14">L182</strain>
    </source>
</reference>
<feature type="domain" description="CP-type G" evidence="13">
    <location>
        <begin position="103"/>
        <end position="260"/>
    </location>
</feature>